<dbReference type="Gene3D" id="3.40.309.10">
    <property type="entry name" value="Aldehyde Dehydrogenase, Chain A, domain 2"/>
    <property type="match status" value="1"/>
</dbReference>
<dbReference type="GO" id="GO:0005737">
    <property type="term" value="C:cytoplasm"/>
    <property type="evidence" value="ECO:0007669"/>
    <property type="project" value="TreeGrafter"/>
</dbReference>
<dbReference type="InterPro" id="IPR016163">
    <property type="entry name" value="Ald_DH_C"/>
</dbReference>
<dbReference type="Pfam" id="PF00171">
    <property type="entry name" value="Aldedh"/>
    <property type="match status" value="1"/>
</dbReference>
<evidence type="ECO:0000313" key="10">
    <source>
        <dbReference type="Proteomes" id="UP000585327"/>
    </source>
</evidence>
<evidence type="ECO:0000259" key="8">
    <source>
        <dbReference type="Pfam" id="PF00171"/>
    </source>
</evidence>
<evidence type="ECO:0000313" key="9">
    <source>
        <dbReference type="EMBL" id="MBA4723867.1"/>
    </source>
</evidence>
<dbReference type="Gene3D" id="3.40.605.10">
    <property type="entry name" value="Aldehyde Dehydrogenase, Chain A, domain 1"/>
    <property type="match status" value="1"/>
</dbReference>
<dbReference type="InterPro" id="IPR016162">
    <property type="entry name" value="Ald_DH_N"/>
</dbReference>
<feature type="active site" evidence="5 6">
    <location>
        <position position="217"/>
    </location>
</feature>
<dbReference type="InterPro" id="IPR016161">
    <property type="entry name" value="Ald_DH/histidinol_DH"/>
</dbReference>
<evidence type="ECO:0000256" key="4">
    <source>
        <dbReference type="PIRNR" id="PIRNR036492"/>
    </source>
</evidence>
<dbReference type="SUPFAM" id="SSF53720">
    <property type="entry name" value="ALDH-like"/>
    <property type="match status" value="1"/>
</dbReference>
<dbReference type="PIRSF" id="PIRSF036492">
    <property type="entry name" value="ALDH"/>
    <property type="match status" value="1"/>
</dbReference>
<evidence type="ECO:0000256" key="1">
    <source>
        <dbReference type="ARBA" id="ARBA00009986"/>
    </source>
</evidence>
<dbReference type="GO" id="GO:0004029">
    <property type="term" value="F:aldehyde dehydrogenase (NAD+) activity"/>
    <property type="evidence" value="ECO:0007669"/>
    <property type="project" value="TreeGrafter"/>
</dbReference>
<dbReference type="PANTHER" id="PTHR43570:SF20">
    <property type="entry name" value="ALDEHYDE DEHYDROGENASE ALDX-RELATED"/>
    <property type="match status" value="1"/>
</dbReference>
<name>A0A838YG63_9GAMM</name>
<protein>
    <recommendedName>
        <fullName evidence="4">Aldehyde dehydrogenase</fullName>
    </recommendedName>
</protein>
<dbReference type="AlphaFoldDB" id="A0A838YG63"/>
<gene>
    <name evidence="9" type="ORF">H2021_01495</name>
</gene>
<dbReference type="CDD" id="cd07133">
    <property type="entry name" value="ALDH_CALDH_CalB"/>
    <property type="match status" value="1"/>
</dbReference>
<evidence type="ECO:0000256" key="3">
    <source>
        <dbReference type="ARBA" id="ARBA00023027"/>
    </source>
</evidence>
<dbReference type="FunFam" id="3.40.309.10:FF:000003">
    <property type="entry name" value="Aldehyde dehydrogenase"/>
    <property type="match status" value="1"/>
</dbReference>
<dbReference type="PROSITE" id="PS00687">
    <property type="entry name" value="ALDEHYDE_DEHYDR_GLU"/>
    <property type="match status" value="1"/>
</dbReference>
<dbReference type="InterPro" id="IPR012394">
    <property type="entry name" value="Aldehyde_DH_NAD(P)"/>
</dbReference>
<dbReference type="PANTHER" id="PTHR43570">
    <property type="entry name" value="ALDEHYDE DEHYDROGENASE"/>
    <property type="match status" value="1"/>
</dbReference>
<evidence type="ECO:0000256" key="2">
    <source>
        <dbReference type="ARBA" id="ARBA00023002"/>
    </source>
</evidence>
<sequence length="476" mass="53462">MDNIYEKMQQTLNLQKKTFIDDGVPSIELRVDRLNRLKTLVEENRYDFIDALNSDFGNRSKNASLMTDVYTIIPEINHAISNIKKWTKKEKRSSNFPFGLLGAKSYIRYEPLGTVGMISPWNFPVNLAFGPLAAIFAAGNQVMHKPSELTPETSNLMKSLCDSYYDESEFATFLGGPEVGAAFSKLHFDHLLYTGSGNVGKHVMNAASQNLVPVTLELGGKSPVVISEGADMKVSAKRIMFGKTMNAGQICLAPDYVLIHKSKKDEFIKYSEEAIKEFYPTIKDNDDYTSIINERHFDRINSLIDDAKEKGADINQINPAGEDFSQQEFYKVPPTIITNTTEDMNVMHEEIFGPVLPVVEFDDVDEAIKTINKKDRPLGLYYFGNNTDEQENVLNNTSSGGVTINNVVGHIQQKDLPFGGVGPSGMGRYHSHDGFKNFSNPRAVFKDVGFKMDFSFDKIRPPYKEGFEKFVKSILK</sequence>
<accession>A0A838YG63</accession>
<dbReference type="EMBL" id="JACETM010000008">
    <property type="protein sequence ID" value="MBA4723867.1"/>
    <property type="molecule type" value="Genomic_DNA"/>
</dbReference>
<dbReference type="InterPro" id="IPR015590">
    <property type="entry name" value="Aldehyde_DH_dom"/>
</dbReference>
<feature type="active site" evidence="5">
    <location>
        <position position="251"/>
    </location>
</feature>
<dbReference type="GO" id="GO:0006081">
    <property type="term" value="P:aldehyde metabolic process"/>
    <property type="evidence" value="ECO:0007669"/>
    <property type="project" value="InterPro"/>
</dbReference>
<evidence type="ECO:0000256" key="7">
    <source>
        <dbReference type="RuleBase" id="RU003345"/>
    </source>
</evidence>
<dbReference type="Proteomes" id="UP000585327">
    <property type="component" value="Unassembled WGS sequence"/>
</dbReference>
<feature type="domain" description="Aldehyde dehydrogenase" evidence="8">
    <location>
        <begin position="27"/>
        <end position="444"/>
    </location>
</feature>
<keyword evidence="3" id="KW-0520">NAD</keyword>
<evidence type="ECO:0000256" key="5">
    <source>
        <dbReference type="PIRSR" id="PIRSR036492-1"/>
    </source>
</evidence>
<comment type="caution">
    <text evidence="9">The sequence shown here is derived from an EMBL/GenBank/DDBJ whole genome shotgun (WGS) entry which is preliminary data.</text>
</comment>
<keyword evidence="2 4" id="KW-0560">Oxidoreductase</keyword>
<dbReference type="InterPro" id="IPR029510">
    <property type="entry name" value="Ald_DH_CS_GLU"/>
</dbReference>
<evidence type="ECO:0000256" key="6">
    <source>
        <dbReference type="PROSITE-ProRule" id="PRU10007"/>
    </source>
</evidence>
<comment type="similarity">
    <text evidence="1 4 7">Belongs to the aldehyde dehydrogenase family.</text>
</comment>
<organism evidence="9 10">
    <name type="scientific">SAR86 cluster bacterium</name>
    <dbReference type="NCBI Taxonomy" id="2030880"/>
    <lineage>
        <taxon>Bacteria</taxon>
        <taxon>Pseudomonadati</taxon>
        <taxon>Pseudomonadota</taxon>
        <taxon>Gammaproteobacteria</taxon>
        <taxon>SAR86 cluster</taxon>
    </lineage>
</organism>
<reference evidence="9 10" key="1">
    <citation type="submission" date="2020-06" db="EMBL/GenBank/DDBJ databases">
        <title>Dysbiosis in marine aquaculture revealed through microbiome analysis: reverse ecology for environmental sustainability.</title>
        <authorList>
            <person name="Haro-Moreno J.M."/>
            <person name="Coutinho F.H."/>
            <person name="Zaragoza-Solas A."/>
            <person name="Picazo A."/>
            <person name="Almagro-Moreno S."/>
            <person name="Lopez-Perez M."/>
        </authorList>
    </citation>
    <scope>NUCLEOTIDE SEQUENCE [LARGE SCALE GENOMIC DNA]</scope>
    <source>
        <strain evidence="9">MCMED-G42</strain>
    </source>
</reference>
<proteinExistence type="inferred from homology"/>